<keyword evidence="3" id="KW-1185">Reference proteome</keyword>
<feature type="region of interest" description="Disordered" evidence="1">
    <location>
        <begin position="38"/>
        <end position="78"/>
    </location>
</feature>
<protein>
    <submittedName>
        <fullName evidence="2">Uncharacterized protein</fullName>
    </submittedName>
</protein>
<dbReference type="EMBL" id="JAACXV010000001">
    <property type="protein sequence ID" value="KAF7288006.1"/>
    <property type="molecule type" value="Genomic_DNA"/>
</dbReference>
<proteinExistence type="predicted"/>
<reference evidence="2" key="1">
    <citation type="submission" date="2020-08" db="EMBL/GenBank/DDBJ databases">
        <title>Genome sequencing and assembly of the red palm weevil Rhynchophorus ferrugineus.</title>
        <authorList>
            <person name="Dias G.B."/>
            <person name="Bergman C.M."/>
            <person name="Manee M."/>
        </authorList>
    </citation>
    <scope>NUCLEOTIDE SEQUENCE</scope>
    <source>
        <strain evidence="2">AA-2017</strain>
        <tissue evidence="2">Whole larva</tissue>
    </source>
</reference>
<evidence type="ECO:0000313" key="2">
    <source>
        <dbReference type="EMBL" id="KAF7288006.1"/>
    </source>
</evidence>
<dbReference type="Proteomes" id="UP000625711">
    <property type="component" value="Unassembled WGS sequence"/>
</dbReference>
<evidence type="ECO:0000313" key="3">
    <source>
        <dbReference type="Proteomes" id="UP000625711"/>
    </source>
</evidence>
<accession>A0A834IXE9</accession>
<evidence type="ECO:0000256" key="1">
    <source>
        <dbReference type="SAM" id="MobiDB-lite"/>
    </source>
</evidence>
<sequence length="78" mass="8716">MLQLNVPRPSLANLYKSLFPWCLVGKINHLAKPAKIKQGDLKLSSGIPGSRERRGQPRPLRRNCDPIRPGSSVPSFKK</sequence>
<organism evidence="2 3">
    <name type="scientific">Rhynchophorus ferrugineus</name>
    <name type="common">Red palm weevil</name>
    <name type="synonym">Curculio ferrugineus</name>
    <dbReference type="NCBI Taxonomy" id="354439"/>
    <lineage>
        <taxon>Eukaryota</taxon>
        <taxon>Metazoa</taxon>
        <taxon>Ecdysozoa</taxon>
        <taxon>Arthropoda</taxon>
        <taxon>Hexapoda</taxon>
        <taxon>Insecta</taxon>
        <taxon>Pterygota</taxon>
        <taxon>Neoptera</taxon>
        <taxon>Endopterygota</taxon>
        <taxon>Coleoptera</taxon>
        <taxon>Polyphaga</taxon>
        <taxon>Cucujiformia</taxon>
        <taxon>Curculionidae</taxon>
        <taxon>Dryophthorinae</taxon>
        <taxon>Rhynchophorus</taxon>
    </lineage>
</organism>
<name>A0A834IXE9_RHYFE</name>
<comment type="caution">
    <text evidence="2">The sequence shown here is derived from an EMBL/GenBank/DDBJ whole genome shotgun (WGS) entry which is preliminary data.</text>
</comment>
<dbReference type="AlphaFoldDB" id="A0A834IXE9"/>
<gene>
    <name evidence="2" type="ORF">GWI33_000064</name>
</gene>